<sequence length="421" mass="46267">MSLEPMDTSVESNNLPNLPSPFPSSEYIHLSNTTIIETIQRSQSPPSTTMHEEVEAQNDNEILGTPQISDSLPSVFVLMNEDGDVVEVEGQDGGVEIRHDILEETRVEVEVQRDGVEISHAVVTETTKVISVEREDDEIDDDADTSCASPTDKQVEAPSETVPHKKLGRPRKVKFDDTATSFAPAKTSPKRRRQLRLATSSGVKSKEKVVSPTTSSPTSSSSRQLRQTVAPVPQSMHAEHHEAYTPDPSQPMWQTVFPSPPIPAPKSMAGKRKVFSMSEEEELSDLSDDPIADTDSDDYIPSTKRKRVGKSPPSQSKAKGKAQSKTAHFSSSEYELSDVSDVTEIEGTDTDDDAPLSPRKHVKTKSVSAKSKPKHRLKPKPALLPSPSIDHKRPLARIASPTLKPDSNPRWSWNETRSCGK</sequence>
<dbReference type="Proteomes" id="UP001212841">
    <property type="component" value="Unassembled WGS sequence"/>
</dbReference>
<feature type="region of interest" description="Disordered" evidence="1">
    <location>
        <begin position="132"/>
        <end position="421"/>
    </location>
</feature>
<feature type="compositionally biased region" description="Polar residues" evidence="1">
    <location>
        <begin position="409"/>
        <end position="421"/>
    </location>
</feature>
<feature type="region of interest" description="Disordered" evidence="1">
    <location>
        <begin position="1"/>
        <end position="22"/>
    </location>
</feature>
<dbReference type="EMBL" id="JADGJD010000952">
    <property type="protein sequence ID" value="KAJ3047485.1"/>
    <property type="molecule type" value="Genomic_DNA"/>
</dbReference>
<gene>
    <name evidence="2" type="ORF">HK097_011499</name>
</gene>
<feature type="compositionally biased region" description="Acidic residues" evidence="1">
    <location>
        <begin position="278"/>
        <end position="298"/>
    </location>
</feature>
<evidence type="ECO:0000313" key="3">
    <source>
        <dbReference type="Proteomes" id="UP001212841"/>
    </source>
</evidence>
<organism evidence="2 3">
    <name type="scientific">Rhizophlyctis rosea</name>
    <dbReference type="NCBI Taxonomy" id="64517"/>
    <lineage>
        <taxon>Eukaryota</taxon>
        <taxon>Fungi</taxon>
        <taxon>Fungi incertae sedis</taxon>
        <taxon>Chytridiomycota</taxon>
        <taxon>Chytridiomycota incertae sedis</taxon>
        <taxon>Chytridiomycetes</taxon>
        <taxon>Rhizophlyctidales</taxon>
        <taxon>Rhizophlyctidaceae</taxon>
        <taxon>Rhizophlyctis</taxon>
    </lineage>
</organism>
<evidence type="ECO:0000256" key="1">
    <source>
        <dbReference type="SAM" id="MobiDB-lite"/>
    </source>
</evidence>
<accession>A0AAD5S693</accession>
<feature type="compositionally biased region" description="Acidic residues" evidence="1">
    <location>
        <begin position="134"/>
        <end position="144"/>
    </location>
</feature>
<feature type="compositionally biased region" description="Low complexity" evidence="1">
    <location>
        <begin position="210"/>
        <end position="222"/>
    </location>
</feature>
<evidence type="ECO:0000313" key="2">
    <source>
        <dbReference type="EMBL" id="KAJ3047485.1"/>
    </source>
</evidence>
<feature type="compositionally biased region" description="Low complexity" evidence="1">
    <location>
        <begin position="314"/>
        <end position="325"/>
    </location>
</feature>
<comment type="caution">
    <text evidence="2">The sequence shown here is derived from an EMBL/GenBank/DDBJ whole genome shotgun (WGS) entry which is preliminary data.</text>
</comment>
<keyword evidence="3" id="KW-1185">Reference proteome</keyword>
<proteinExistence type="predicted"/>
<name>A0AAD5S693_9FUNG</name>
<reference evidence="2" key="1">
    <citation type="submission" date="2020-05" db="EMBL/GenBank/DDBJ databases">
        <title>Phylogenomic resolution of chytrid fungi.</title>
        <authorList>
            <person name="Stajich J.E."/>
            <person name="Amses K."/>
            <person name="Simmons R."/>
            <person name="Seto K."/>
            <person name="Myers J."/>
            <person name="Bonds A."/>
            <person name="Quandt C.A."/>
            <person name="Barry K."/>
            <person name="Liu P."/>
            <person name="Grigoriev I."/>
            <person name="Longcore J.E."/>
            <person name="James T.Y."/>
        </authorList>
    </citation>
    <scope>NUCLEOTIDE SEQUENCE</scope>
    <source>
        <strain evidence="2">JEL0318</strain>
    </source>
</reference>
<protein>
    <submittedName>
        <fullName evidence="2">Uncharacterized protein</fullName>
    </submittedName>
</protein>
<dbReference type="AlphaFoldDB" id="A0AAD5S693"/>
<feature type="compositionally biased region" description="Acidic residues" evidence="1">
    <location>
        <begin position="335"/>
        <end position="354"/>
    </location>
</feature>